<feature type="binding site" evidence="10">
    <location>
        <begin position="222"/>
        <end position="223"/>
    </location>
    <ligand>
        <name>substrate</name>
    </ligand>
</feature>
<dbReference type="GO" id="GO:0004750">
    <property type="term" value="F:D-ribulose-phosphate 3-epimerase activity"/>
    <property type="evidence" value="ECO:0007669"/>
    <property type="project" value="UniProtKB-EC"/>
</dbReference>
<feature type="binding site" evidence="10">
    <location>
        <position position="58"/>
    </location>
    <ligand>
        <name>a divalent metal cation</name>
        <dbReference type="ChEBI" id="CHEBI:60240"/>
    </ligand>
</feature>
<evidence type="ECO:0000256" key="11">
    <source>
        <dbReference type="PIRNR" id="PIRNR001461"/>
    </source>
</evidence>
<feature type="binding site" evidence="10">
    <location>
        <position position="91"/>
    </location>
    <ligand>
        <name>substrate</name>
    </ligand>
</feature>
<evidence type="ECO:0000313" key="13">
    <source>
        <dbReference type="Proteomes" id="UP000676506"/>
    </source>
</evidence>
<feature type="active site" description="Proton acceptor" evidence="10">
    <location>
        <position position="60"/>
    </location>
</feature>
<feature type="binding site" evidence="10">
    <location>
        <position position="91"/>
    </location>
    <ligand>
        <name>a divalent metal cation</name>
        <dbReference type="ChEBI" id="CHEBI:60240"/>
    </ligand>
</feature>
<comment type="function">
    <text evidence="10">Catalyzes the reversible epimerization of D-ribulose 5-phosphate to D-xylulose 5-phosphate.</text>
</comment>
<comment type="similarity">
    <text evidence="6 10 11">Belongs to the ribulose-phosphate 3-epimerase family.</text>
</comment>
<dbReference type="SUPFAM" id="SSF51366">
    <property type="entry name" value="Ribulose-phoshate binding barrel"/>
    <property type="match status" value="1"/>
</dbReference>
<comment type="cofactor">
    <cofactor evidence="3">
        <name>Co(2+)</name>
        <dbReference type="ChEBI" id="CHEBI:48828"/>
    </cofactor>
</comment>
<comment type="cofactor">
    <cofactor evidence="2">
        <name>Mn(2+)</name>
        <dbReference type="ChEBI" id="CHEBI:29035"/>
    </cofactor>
</comment>
<dbReference type="PROSITE" id="PS01086">
    <property type="entry name" value="RIBUL_P_3_EPIMER_2"/>
    <property type="match status" value="1"/>
</dbReference>
<dbReference type="NCBIfam" id="TIGR01163">
    <property type="entry name" value="rpe"/>
    <property type="match status" value="1"/>
</dbReference>
<proteinExistence type="inferred from homology"/>
<feature type="binding site" evidence="10">
    <location>
        <begin position="167"/>
        <end position="170"/>
    </location>
    <ligand>
        <name>substrate</name>
    </ligand>
</feature>
<dbReference type="CDD" id="cd00429">
    <property type="entry name" value="RPE"/>
    <property type="match status" value="1"/>
</dbReference>
<evidence type="ECO:0000313" key="12">
    <source>
        <dbReference type="EMBL" id="QUW02462.1"/>
    </source>
</evidence>
<keyword evidence="8 10" id="KW-0479">Metal-binding</keyword>
<protein>
    <recommendedName>
        <fullName evidence="7 10">Ribulose-phosphate 3-epimerase</fullName>
        <ecNumber evidence="7 10">5.1.3.1</ecNumber>
    </recommendedName>
</protein>
<feature type="binding site" evidence="10">
    <location>
        <position position="60"/>
    </location>
    <ligand>
        <name>a divalent metal cation</name>
        <dbReference type="ChEBI" id="CHEBI:60240"/>
    </ligand>
</feature>
<gene>
    <name evidence="10" type="primary">rpe</name>
    <name evidence="12" type="ORF">J8C06_08890</name>
</gene>
<dbReference type="RefSeq" id="WP_211428352.1">
    <property type="nucleotide sequence ID" value="NZ_CP072648.1"/>
</dbReference>
<comment type="pathway">
    <text evidence="10">Carbohydrate degradation.</text>
</comment>
<dbReference type="InterPro" id="IPR011060">
    <property type="entry name" value="RibuloseP-bd_barrel"/>
</dbReference>
<evidence type="ECO:0000256" key="6">
    <source>
        <dbReference type="ARBA" id="ARBA00009541"/>
    </source>
</evidence>
<evidence type="ECO:0000256" key="10">
    <source>
        <dbReference type="HAMAP-Rule" id="MF_02227"/>
    </source>
</evidence>
<dbReference type="EC" id="5.1.3.1" evidence="7 10"/>
<dbReference type="Proteomes" id="UP000676506">
    <property type="component" value="Chromosome 1"/>
</dbReference>
<evidence type="ECO:0000256" key="2">
    <source>
        <dbReference type="ARBA" id="ARBA00001936"/>
    </source>
</evidence>
<feature type="binding site" evidence="10">
    <location>
        <position position="33"/>
    </location>
    <ligand>
        <name>substrate</name>
    </ligand>
</feature>
<name>A0ABX8B7P0_9BACT</name>
<accession>A0ABX8B7P0</accession>
<dbReference type="InterPro" id="IPR026019">
    <property type="entry name" value="Ribul_P_3_epim"/>
</dbReference>
<evidence type="ECO:0000256" key="1">
    <source>
        <dbReference type="ARBA" id="ARBA00001782"/>
    </source>
</evidence>
<evidence type="ECO:0000256" key="5">
    <source>
        <dbReference type="ARBA" id="ARBA00001954"/>
    </source>
</evidence>
<organism evidence="12 13">
    <name type="scientific">Chloracidobacterium validum</name>
    <dbReference type="NCBI Taxonomy" id="2821543"/>
    <lineage>
        <taxon>Bacteria</taxon>
        <taxon>Pseudomonadati</taxon>
        <taxon>Acidobacteriota</taxon>
        <taxon>Terriglobia</taxon>
        <taxon>Terriglobales</taxon>
        <taxon>Acidobacteriaceae</taxon>
        <taxon>Chloracidobacterium</taxon>
    </lineage>
</organism>
<comment type="cofactor">
    <cofactor evidence="10">
        <name>a divalent metal cation</name>
        <dbReference type="ChEBI" id="CHEBI:60240"/>
    </cofactor>
    <text evidence="10">Binds 1 divalent metal cation per subunit.</text>
</comment>
<dbReference type="NCBIfam" id="NF004076">
    <property type="entry name" value="PRK05581.1-4"/>
    <property type="match status" value="1"/>
</dbReference>
<dbReference type="PIRSF" id="PIRSF001461">
    <property type="entry name" value="RPE"/>
    <property type="match status" value="1"/>
</dbReference>
<comment type="cofactor">
    <cofactor evidence="4">
        <name>Zn(2+)</name>
        <dbReference type="ChEBI" id="CHEBI:29105"/>
    </cofactor>
</comment>
<evidence type="ECO:0000256" key="4">
    <source>
        <dbReference type="ARBA" id="ARBA00001947"/>
    </source>
</evidence>
<reference evidence="12 13" key="1">
    <citation type="submission" date="2021-03" db="EMBL/GenBank/DDBJ databases">
        <title>Genomic and phenotypic characterization of Chloracidobacterium isolates provides evidence for multiple species.</title>
        <authorList>
            <person name="Saini M.K."/>
            <person name="Costas A.M.G."/>
            <person name="Tank M."/>
            <person name="Bryant D.A."/>
        </authorList>
    </citation>
    <scope>NUCLEOTIDE SEQUENCE [LARGE SCALE GENOMIC DNA]</scope>
    <source>
        <strain evidence="12 13">BV2-C</strain>
    </source>
</reference>
<dbReference type="Gene3D" id="3.20.20.70">
    <property type="entry name" value="Aldolase class I"/>
    <property type="match status" value="1"/>
</dbReference>
<evidence type="ECO:0000256" key="8">
    <source>
        <dbReference type="ARBA" id="ARBA00022723"/>
    </source>
</evidence>
<feature type="binding site" evidence="10">
    <location>
        <begin position="200"/>
        <end position="202"/>
    </location>
    <ligand>
        <name>substrate</name>
    </ligand>
</feature>
<feature type="active site" description="Proton donor" evidence="10">
    <location>
        <position position="200"/>
    </location>
</feature>
<feature type="binding site" evidence="10">
    <location>
        <position position="200"/>
    </location>
    <ligand>
        <name>a divalent metal cation</name>
        <dbReference type="ChEBI" id="CHEBI:60240"/>
    </ligand>
</feature>
<keyword evidence="10 11" id="KW-0119">Carbohydrate metabolism</keyword>
<dbReference type="EMBL" id="CP072648">
    <property type="protein sequence ID" value="QUW02462.1"/>
    <property type="molecule type" value="Genomic_DNA"/>
</dbReference>
<dbReference type="HAMAP" id="MF_02227">
    <property type="entry name" value="RPE"/>
    <property type="match status" value="1"/>
</dbReference>
<dbReference type="PANTHER" id="PTHR11749">
    <property type="entry name" value="RIBULOSE-5-PHOSPHATE-3-EPIMERASE"/>
    <property type="match status" value="1"/>
</dbReference>
<sequence length="254" mass="26794">MSVARNEPVDVLSGANEPLAPGHPITEVKIAPSILSADFARLGDEVGRVEAAGADMIHVDVMDGHYVPNLTIGPPVVAALRKVTHLPLDVHLMMTNPDAFLKDFREAGADSISVHVEVVHHLHRTLDAIRALGARPGVVLNPGTSLALLDEILPFTDFVLLMTVNPGFGGQRFIEACLPKVARLRQMIDARGLQVAIEVDGGIGRHNIRALVEQGATWIVAGSSIFGAPDPGLAVQQLRAAATGAGYATPYAAV</sequence>
<dbReference type="InterPro" id="IPR013785">
    <property type="entry name" value="Aldolase_TIM"/>
</dbReference>
<evidence type="ECO:0000256" key="7">
    <source>
        <dbReference type="ARBA" id="ARBA00013188"/>
    </source>
</evidence>
<evidence type="ECO:0000256" key="9">
    <source>
        <dbReference type="ARBA" id="ARBA00023235"/>
    </source>
</evidence>
<comment type="cofactor">
    <cofactor evidence="5">
        <name>Fe(2+)</name>
        <dbReference type="ChEBI" id="CHEBI:29033"/>
    </cofactor>
</comment>
<keyword evidence="9 10" id="KW-0413">Isomerase</keyword>
<dbReference type="InterPro" id="IPR000056">
    <property type="entry name" value="Ribul_P_3_epim-like"/>
</dbReference>
<comment type="catalytic activity">
    <reaction evidence="1 10 11">
        <text>D-ribulose 5-phosphate = D-xylulose 5-phosphate</text>
        <dbReference type="Rhea" id="RHEA:13677"/>
        <dbReference type="ChEBI" id="CHEBI:57737"/>
        <dbReference type="ChEBI" id="CHEBI:58121"/>
        <dbReference type="EC" id="5.1.3.1"/>
    </reaction>
</comment>
<dbReference type="PROSITE" id="PS01085">
    <property type="entry name" value="RIBUL_P_3_EPIMER_1"/>
    <property type="match status" value="1"/>
</dbReference>
<keyword evidence="13" id="KW-1185">Reference proteome</keyword>
<dbReference type="Pfam" id="PF00834">
    <property type="entry name" value="Ribul_P_3_epim"/>
    <property type="match status" value="1"/>
</dbReference>
<evidence type="ECO:0000256" key="3">
    <source>
        <dbReference type="ARBA" id="ARBA00001941"/>
    </source>
</evidence>